<sequence>MKEEYAEIIELLEPVLYALPDVAETIRKKSAEFGNKRQNGVAYSREELVEVGMKSLSELMEYFVDQAGKKGLLGKLVAKRAGDYLTRSVTDMLLGNET</sequence>
<proteinExistence type="predicted"/>
<evidence type="ECO:0000313" key="2">
    <source>
        <dbReference type="Proteomes" id="UP000177011"/>
    </source>
</evidence>
<accession>A0A1F8E057</accession>
<reference evidence="1 2" key="1">
    <citation type="journal article" date="2016" name="Nat. Commun.">
        <title>Thousands of microbial genomes shed light on interconnected biogeochemical processes in an aquifer system.</title>
        <authorList>
            <person name="Anantharaman K."/>
            <person name="Brown C.T."/>
            <person name="Hug L.A."/>
            <person name="Sharon I."/>
            <person name="Castelle C.J."/>
            <person name="Probst A.J."/>
            <person name="Thomas B.C."/>
            <person name="Singh A."/>
            <person name="Wilkins M.J."/>
            <person name="Karaoz U."/>
            <person name="Brodie E.L."/>
            <person name="Williams K.H."/>
            <person name="Hubbard S.S."/>
            <person name="Banfield J.F."/>
        </authorList>
    </citation>
    <scope>NUCLEOTIDE SEQUENCE [LARGE SCALE GENOMIC DNA]</scope>
</reference>
<evidence type="ECO:0000313" key="1">
    <source>
        <dbReference type="EMBL" id="OGM94110.1"/>
    </source>
</evidence>
<protein>
    <submittedName>
        <fullName evidence="1">Uncharacterized protein</fullName>
    </submittedName>
</protein>
<dbReference type="EMBL" id="MGIS01000002">
    <property type="protein sequence ID" value="OGM94110.1"/>
    <property type="molecule type" value="Genomic_DNA"/>
</dbReference>
<organism evidence="1 2">
    <name type="scientific">Candidatus Wolfebacteria bacterium RIFCSPLOWO2_01_FULL_47_17b</name>
    <dbReference type="NCBI Taxonomy" id="1802558"/>
    <lineage>
        <taxon>Bacteria</taxon>
        <taxon>Candidatus Wolfeibacteriota</taxon>
    </lineage>
</organism>
<gene>
    <name evidence="1" type="ORF">A2935_03730</name>
</gene>
<name>A0A1F8E057_9BACT</name>
<comment type="caution">
    <text evidence="1">The sequence shown here is derived from an EMBL/GenBank/DDBJ whole genome shotgun (WGS) entry which is preliminary data.</text>
</comment>
<dbReference type="AlphaFoldDB" id="A0A1F8E057"/>
<dbReference type="Proteomes" id="UP000177011">
    <property type="component" value="Unassembled WGS sequence"/>
</dbReference>